<evidence type="ECO:0000256" key="1">
    <source>
        <dbReference type="SAM" id="MobiDB-lite"/>
    </source>
</evidence>
<gene>
    <name evidence="2" type="ORF">PCANC_21589</name>
</gene>
<comment type="caution">
    <text evidence="2">The sequence shown here is derived from an EMBL/GenBank/DDBJ whole genome shotgun (WGS) entry which is preliminary data.</text>
</comment>
<keyword evidence="3" id="KW-1185">Reference proteome</keyword>
<feature type="region of interest" description="Disordered" evidence="1">
    <location>
        <begin position="1"/>
        <end position="122"/>
    </location>
</feature>
<accession>A0A2N5S7B6</accession>
<sequence>MDGMLDPSLQAIDMDEDSTNNVSTKIPSTPAQPKNAKKVPGNGKEKANLPKTKKRATPKPSKNIKPPKTTARATRTKKIKDNNKDQNDAKENKQSEAIEIDFNDSDESKDDADCDPKKRSRA</sequence>
<evidence type="ECO:0000313" key="3">
    <source>
        <dbReference type="Proteomes" id="UP000235388"/>
    </source>
</evidence>
<dbReference type="Proteomes" id="UP000235388">
    <property type="component" value="Unassembled WGS sequence"/>
</dbReference>
<feature type="compositionally biased region" description="Basic and acidic residues" evidence="1">
    <location>
        <begin position="79"/>
        <end position="96"/>
    </location>
</feature>
<dbReference type="AlphaFoldDB" id="A0A2N5S7B6"/>
<proteinExistence type="predicted"/>
<name>A0A2N5S7B6_9BASI</name>
<protein>
    <submittedName>
        <fullName evidence="2">Uncharacterized protein</fullName>
    </submittedName>
</protein>
<evidence type="ECO:0000313" key="2">
    <source>
        <dbReference type="EMBL" id="PLW09118.1"/>
    </source>
</evidence>
<feature type="compositionally biased region" description="Acidic residues" evidence="1">
    <location>
        <begin position="98"/>
        <end position="113"/>
    </location>
</feature>
<reference evidence="2 3" key="1">
    <citation type="submission" date="2017-11" db="EMBL/GenBank/DDBJ databases">
        <title>De novo assembly and phasing of dikaryotic genomes from two isolates of Puccinia coronata f. sp. avenae, the causal agent of oat crown rust.</title>
        <authorList>
            <person name="Miller M.E."/>
            <person name="Zhang Y."/>
            <person name="Omidvar V."/>
            <person name="Sperschneider J."/>
            <person name="Schwessinger B."/>
            <person name="Raley C."/>
            <person name="Palmer J.M."/>
            <person name="Garnica D."/>
            <person name="Upadhyaya N."/>
            <person name="Rathjen J."/>
            <person name="Taylor J.M."/>
            <person name="Park R.F."/>
            <person name="Dodds P.N."/>
            <person name="Hirsch C.D."/>
            <person name="Kianian S.F."/>
            <person name="Figueroa M."/>
        </authorList>
    </citation>
    <scope>NUCLEOTIDE SEQUENCE [LARGE SCALE GENOMIC DNA]</scope>
    <source>
        <strain evidence="2">12NC29</strain>
    </source>
</reference>
<organism evidence="2 3">
    <name type="scientific">Puccinia coronata f. sp. avenae</name>
    <dbReference type="NCBI Taxonomy" id="200324"/>
    <lineage>
        <taxon>Eukaryota</taxon>
        <taxon>Fungi</taxon>
        <taxon>Dikarya</taxon>
        <taxon>Basidiomycota</taxon>
        <taxon>Pucciniomycotina</taxon>
        <taxon>Pucciniomycetes</taxon>
        <taxon>Pucciniales</taxon>
        <taxon>Pucciniaceae</taxon>
        <taxon>Puccinia</taxon>
    </lineage>
</organism>
<dbReference type="EMBL" id="PGCJ01001122">
    <property type="protein sequence ID" value="PLW09118.1"/>
    <property type="molecule type" value="Genomic_DNA"/>
</dbReference>
<feature type="compositionally biased region" description="Polar residues" evidence="1">
    <location>
        <begin position="19"/>
        <end position="32"/>
    </location>
</feature>